<dbReference type="Proteomes" id="UP001228019">
    <property type="component" value="Unassembled WGS sequence"/>
</dbReference>
<dbReference type="PANTHER" id="PTHR47506:SF7">
    <property type="entry name" value="TRANSCRIPTIONAL REGULATORY PROTEIN"/>
    <property type="match status" value="1"/>
</dbReference>
<dbReference type="SMART" id="SM00347">
    <property type="entry name" value="HTH_MARR"/>
    <property type="match status" value="1"/>
</dbReference>
<dbReference type="SUPFAM" id="SSF46689">
    <property type="entry name" value="Homeodomain-like"/>
    <property type="match status" value="1"/>
</dbReference>
<dbReference type="SUPFAM" id="SSF48498">
    <property type="entry name" value="Tetracyclin repressor-like, C-terminal domain"/>
    <property type="match status" value="1"/>
</dbReference>
<dbReference type="PROSITE" id="PS01081">
    <property type="entry name" value="HTH_TETR_1"/>
    <property type="match status" value="1"/>
</dbReference>
<proteinExistence type="predicted"/>
<organism evidence="8 9">
    <name type="scientific">Pseudomonas citrulli</name>
    <dbReference type="NCBI Taxonomy" id="3064347"/>
    <lineage>
        <taxon>Bacteria</taxon>
        <taxon>Pseudomonadati</taxon>
        <taxon>Pseudomonadota</taxon>
        <taxon>Gammaproteobacteria</taxon>
        <taxon>Pseudomonadales</taxon>
        <taxon>Pseudomonadaceae</taxon>
        <taxon>Pseudomonas</taxon>
    </lineage>
</organism>
<dbReference type="InterPro" id="IPR001647">
    <property type="entry name" value="HTH_TetR"/>
</dbReference>
<name>A0ABT9BZU9_9PSED</name>
<dbReference type="PRINTS" id="PR00455">
    <property type="entry name" value="HTHTETR"/>
</dbReference>
<dbReference type="Pfam" id="PF22381">
    <property type="entry name" value="Staph_reg_Sar_Rot"/>
    <property type="match status" value="1"/>
</dbReference>
<feature type="domain" description="HTH marR-type" evidence="7">
    <location>
        <begin position="230"/>
        <end position="360"/>
    </location>
</feature>
<evidence type="ECO:0000313" key="9">
    <source>
        <dbReference type="Proteomes" id="UP001228019"/>
    </source>
</evidence>
<protein>
    <submittedName>
        <fullName evidence="8">TetR family transcriptional regulator</fullName>
    </submittedName>
</protein>
<dbReference type="InterPro" id="IPR009057">
    <property type="entry name" value="Homeodomain-like_sf"/>
</dbReference>
<evidence type="ECO:0000256" key="4">
    <source>
        <dbReference type="PROSITE-ProRule" id="PRU00335"/>
    </source>
</evidence>
<dbReference type="InterPro" id="IPR036390">
    <property type="entry name" value="WH_DNA-bd_sf"/>
</dbReference>
<dbReference type="Gene3D" id="1.10.10.10">
    <property type="entry name" value="Winged helix-like DNA-binding domain superfamily/Winged helix DNA-binding domain"/>
    <property type="match status" value="1"/>
</dbReference>
<comment type="caution">
    <text evidence="8">The sequence shown here is derived from an EMBL/GenBank/DDBJ whole genome shotgun (WGS) entry which is preliminary data.</text>
</comment>
<dbReference type="PROSITE" id="PS50995">
    <property type="entry name" value="HTH_MARR_2"/>
    <property type="match status" value="1"/>
</dbReference>
<evidence type="ECO:0000256" key="2">
    <source>
        <dbReference type="ARBA" id="ARBA00023125"/>
    </source>
</evidence>
<evidence type="ECO:0000313" key="8">
    <source>
        <dbReference type="EMBL" id="MDO7897504.1"/>
    </source>
</evidence>
<dbReference type="InterPro" id="IPR023772">
    <property type="entry name" value="DNA-bd_HTH_TetR-type_CS"/>
</dbReference>
<evidence type="ECO:0000256" key="1">
    <source>
        <dbReference type="ARBA" id="ARBA00023015"/>
    </source>
</evidence>
<feature type="DNA-binding region" description="H-T-H motif" evidence="4">
    <location>
        <begin position="32"/>
        <end position="51"/>
    </location>
</feature>
<dbReference type="InterPro" id="IPR055166">
    <property type="entry name" value="Transc_reg_Sar_Rot_HTH"/>
</dbReference>
<dbReference type="Pfam" id="PF00440">
    <property type="entry name" value="TetR_N"/>
    <property type="match status" value="1"/>
</dbReference>
<reference evidence="8 9" key="1">
    <citation type="submission" date="2023-07" db="EMBL/GenBank/DDBJ databases">
        <title>Identification of four novel Pseudomonas species associated with bacterial leaf spot of cucurbits.</title>
        <authorList>
            <person name="Fullem K.R."/>
        </authorList>
    </citation>
    <scope>NUCLEOTIDE SEQUENCE [LARGE SCALE GENOMIC DNA]</scope>
    <source>
        <strain evidence="8 9">K18</strain>
    </source>
</reference>
<dbReference type="CDD" id="cd00090">
    <property type="entry name" value="HTH_ARSR"/>
    <property type="match status" value="1"/>
</dbReference>
<gene>
    <name evidence="8" type="ORF">Q6A48_11470</name>
</gene>
<dbReference type="SUPFAM" id="SSF46785">
    <property type="entry name" value="Winged helix' DNA-binding domain"/>
    <property type="match status" value="1"/>
</dbReference>
<dbReference type="InterPro" id="IPR011991">
    <property type="entry name" value="ArsR-like_HTH"/>
</dbReference>
<dbReference type="InterPro" id="IPR036271">
    <property type="entry name" value="Tet_transcr_reg_TetR-rel_C_sf"/>
</dbReference>
<evidence type="ECO:0000256" key="3">
    <source>
        <dbReference type="ARBA" id="ARBA00023163"/>
    </source>
</evidence>
<dbReference type="InterPro" id="IPR000835">
    <property type="entry name" value="HTH_MarR-typ"/>
</dbReference>
<keyword evidence="2 4" id="KW-0238">DNA-binding</keyword>
<dbReference type="Gene3D" id="1.10.10.60">
    <property type="entry name" value="Homeodomain-like"/>
    <property type="match status" value="1"/>
</dbReference>
<dbReference type="RefSeq" id="WP_304554229.1">
    <property type="nucleotide sequence ID" value="NZ_JAUQOP010000013.1"/>
</dbReference>
<evidence type="ECO:0000259" key="7">
    <source>
        <dbReference type="PROSITE" id="PS50995"/>
    </source>
</evidence>
<keyword evidence="9" id="KW-1185">Reference proteome</keyword>
<sequence length="364" mass="39329">MRYSSGQTAERYESIVEEASRLFRAKGIGGASIAEVMKASGLTHGAFYAHFDSKEALACASLEYGLEQSALKLRQTLSGSEVPKEAFLAMYLGEQHRDCPQASCPVPALAIDVAREPGLRRSFTQGVARMIESLRSGLAWRPGRSREDQAIRFVASIVGAMVLARAVDDRDFSDRILRATRDELLDDDRRAGQAASQAPTGADAVAEDPESQLSSELDNSELQDLKAGIDSPLSFALYSASNRMMRLHKPLLDPLGLTFPQYLAMLELFNQAPRSVGELGATLGMDTGTITPLLKRLEASGRVTRTRDKDDERRVLVALTAAGEALREELLAVGERIEAASSLTGEGQRALRAALTKFGGGLEG</sequence>
<dbReference type="InterPro" id="IPR036388">
    <property type="entry name" value="WH-like_DNA-bd_sf"/>
</dbReference>
<evidence type="ECO:0000259" key="6">
    <source>
        <dbReference type="PROSITE" id="PS50977"/>
    </source>
</evidence>
<dbReference type="PROSITE" id="PS50977">
    <property type="entry name" value="HTH_TETR_2"/>
    <property type="match status" value="1"/>
</dbReference>
<evidence type="ECO:0000256" key="5">
    <source>
        <dbReference type="SAM" id="MobiDB-lite"/>
    </source>
</evidence>
<dbReference type="PANTHER" id="PTHR47506">
    <property type="entry name" value="TRANSCRIPTIONAL REGULATORY PROTEIN"/>
    <property type="match status" value="1"/>
</dbReference>
<keyword evidence="1" id="KW-0805">Transcription regulation</keyword>
<dbReference type="Gene3D" id="1.10.357.10">
    <property type="entry name" value="Tetracycline Repressor, domain 2"/>
    <property type="match status" value="1"/>
</dbReference>
<accession>A0ABT9BZU9</accession>
<keyword evidence="3" id="KW-0804">Transcription</keyword>
<feature type="region of interest" description="Disordered" evidence="5">
    <location>
        <begin position="188"/>
        <end position="218"/>
    </location>
</feature>
<feature type="domain" description="HTH tetR-type" evidence="6">
    <location>
        <begin position="9"/>
        <end position="69"/>
    </location>
</feature>
<dbReference type="EMBL" id="JAUQOP010000013">
    <property type="protein sequence ID" value="MDO7897504.1"/>
    <property type="molecule type" value="Genomic_DNA"/>
</dbReference>